<protein>
    <submittedName>
        <fullName evidence="1">Uncharacterized protein</fullName>
    </submittedName>
</protein>
<dbReference type="KEGG" id="mmar:MODMU_0696"/>
<reference evidence="1 2" key="1">
    <citation type="journal article" date="2012" name="J. Bacteriol.">
        <title>Genome Sequence of Radiation-Resistant Modestobacter marinus Strain BC501, a Representative Actinobacterium That Thrives on Calcareous Stone Surfaces.</title>
        <authorList>
            <person name="Normand P."/>
            <person name="Gury J."/>
            <person name="Pujic P."/>
            <person name="Chouaia B."/>
            <person name="Crotti E."/>
            <person name="Brusetti L."/>
            <person name="Daffonchio D."/>
            <person name="Vacherie B."/>
            <person name="Barbe V."/>
            <person name="Medigue C."/>
            <person name="Calteau A."/>
            <person name="Ghodhbane-Gtari F."/>
            <person name="Essoussi I."/>
            <person name="Nouioui I."/>
            <person name="Abbassi-Ghozzi I."/>
            <person name="Gtari M."/>
        </authorList>
    </citation>
    <scope>NUCLEOTIDE SEQUENCE [LARGE SCALE GENOMIC DNA]</scope>
    <source>
        <strain evidence="2">BC 501</strain>
    </source>
</reference>
<dbReference type="HOGENOM" id="CLU_2220166_0_0_11"/>
<dbReference type="AlphaFoldDB" id="I4ERY8"/>
<dbReference type="EMBL" id="FO203431">
    <property type="protein sequence ID" value="CCH86151.1"/>
    <property type="molecule type" value="Genomic_DNA"/>
</dbReference>
<dbReference type="Proteomes" id="UP000006461">
    <property type="component" value="Chromosome"/>
</dbReference>
<keyword evidence="2" id="KW-1185">Reference proteome</keyword>
<organism evidence="1 2">
    <name type="scientific">Modestobacter italicus (strain DSM 44449 / CECT 9708 / BC 501)</name>
    <dbReference type="NCBI Taxonomy" id="2732864"/>
    <lineage>
        <taxon>Bacteria</taxon>
        <taxon>Bacillati</taxon>
        <taxon>Actinomycetota</taxon>
        <taxon>Actinomycetes</taxon>
        <taxon>Geodermatophilales</taxon>
        <taxon>Geodermatophilaceae</taxon>
        <taxon>Modestobacter</taxon>
    </lineage>
</organism>
<proteinExistence type="predicted"/>
<name>I4ERY8_MODI5</name>
<sequence>MPQWYVAVSIRVPGPMTDSVLNRFMVFRPPDEEQCVWVDADDRTLLHATIEIPAPDSHAAVDAGRDMAQAAILVLDSAADVVDVVAVDVDDESGTYFRWTPTAPET</sequence>
<evidence type="ECO:0000313" key="2">
    <source>
        <dbReference type="Proteomes" id="UP000006461"/>
    </source>
</evidence>
<evidence type="ECO:0000313" key="1">
    <source>
        <dbReference type="EMBL" id="CCH86151.1"/>
    </source>
</evidence>
<accession>I4ERY8</accession>
<gene>
    <name evidence="1" type="ordered locus">MODMU_0696</name>
</gene>